<dbReference type="AlphaFoldDB" id="A0A2V5K8W7"/>
<name>A0A2V5K8W7_9BACL</name>
<dbReference type="InterPro" id="IPR000182">
    <property type="entry name" value="GNAT_dom"/>
</dbReference>
<dbReference type="SUPFAM" id="SSF55729">
    <property type="entry name" value="Acyl-CoA N-acyltransferases (Nat)"/>
    <property type="match status" value="1"/>
</dbReference>
<comment type="caution">
    <text evidence="3">The sequence shown here is derived from an EMBL/GenBank/DDBJ whole genome shotgun (WGS) entry which is preliminary data.</text>
</comment>
<dbReference type="InterPro" id="IPR016181">
    <property type="entry name" value="Acyl_CoA_acyltransferase"/>
</dbReference>
<dbReference type="Gene3D" id="3.40.630.30">
    <property type="match status" value="1"/>
</dbReference>
<keyword evidence="1 3" id="KW-0808">Transferase</keyword>
<dbReference type="CDD" id="cd04301">
    <property type="entry name" value="NAT_SF"/>
    <property type="match status" value="1"/>
</dbReference>
<accession>A0A2V5K8W7</accession>
<evidence type="ECO:0000259" key="2">
    <source>
        <dbReference type="PROSITE" id="PS51186"/>
    </source>
</evidence>
<feature type="domain" description="N-acetyltransferase" evidence="2">
    <location>
        <begin position="18"/>
        <end position="176"/>
    </location>
</feature>
<evidence type="ECO:0000313" key="4">
    <source>
        <dbReference type="Proteomes" id="UP000247476"/>
    </source>
</evidence>
<sequence length="176" mass="19951">MIRPHFRDIPQPAWPDGYAIRRFRAGDERHWARIEQAAGEFKTTDDALRRFRDEFGPHVAEMERRCLFVVDRDGVPVGTTTAWYGQWDGATAGRIHWVAVVPDHQGRKLAKPLLAQALRTLAEEGHDRAYLTTQTTSWKAVGLYLNYGFEPAVRKPACAEGWALAGKALNRTIPLE</sequence>
<proteinExistence type="predicted"/>
<evidence type="ECO:0000256" key="1">
    <source>
        <dbReference type="ARBA" id="ARBA00022679"/>
    </source>
</evidence>
<gene>
    <name evidence="3" type="ORF">DLM86_06730</name>
</gene>
<dbReference type="EMBL" id="QJVJ01000003">
    <property type="protein sequence ID" value="PYI55951.1"/>
    <property type="molecule type" value="Genomic_DNA"/>
</dbReference>
<dbReference type="Pfam" id="PF00583">
    <property type="entry name" value="Acetyltransf_1"/>
    <property type="match status" value="1"/>
</dbReference>
<dbReference type="Proteomes" id="UP000247476">
    <property type="component" value="Unassembled WGS sequence"/>
</dbReference>
<evidence type="ECO:0000313" key="3">
    <source>
        <dbReference type="EMBL" id="PYI55951.1"/>
    </source>
</evidence>
<dbReference type="PANTHER" id="PTHR13947:SF37">
    <property type="entry name" value="LD18367P"/>
    <property type="match status" value="1"/>
</dbReference>
<dbReference type="InterPro" id="IPR050769">
    <property type="entry name" value="NAT_camello-type"/>
</dbReference>
<dbReference type="GO" id="GO:0008080">
    <property type="term" value="F:N-acetyltransferase activity"/>
    <property type="evidence" value="ECO:0007669"/>
    <property type="project" value="InterPro"/>
</dbReference>
<keyword evidence="4" id="KW-1185">Reference proteome</keyword>
<dbReference type="PANTHER" id="PTHR13947">
    <property type="entry name" value="GNAT FAMILY N-ACETYLTRANSFERASE"/>
    <property type="match status" value="1"/>
</dbReference>
<reference evidence="3 4" key="1">
    <citation type="submission" date="2018-05" db="EMBL/GenBank/DDBJ databases">
        <title>Paenibacillus flagellatus sp. nov., isolated from selenium mineral soil.</title>
        <authorList>
            <person name="Dai X."/>
        </authorList>
    </citation>
    <scope>NUCLEOTIDE SEQUENCE [LARGE SCALE GENOMIC DNA]</scope>
    <source>
        <strain evidence="3 4">DXL2</strain>
    </source>
</reference>
<protein>
    <submittedName>
        <fullName evidence="3">GNAT family N-acetyltransferase</fullName>
    </submittedName>
</protein>
<dbReference type="PROSITE" id="PS51186">
    <property type="entry name" value="GNAT"/>
    <property type="match status" value="1"/>
</dbReference>
<organism evidence="3 4">
    <name type="scientific">Paenibacillus flagellatus</name>
    <dbReference type="NCBI Taxonomy" id="2211139"/>
    <lineage>
        <taxon>Bacteria</taxon>
        <taxon>Bacillati</taxon>
        <taxon>Bacillota</taxon>
        <taxon>Bacilli</taxon>
        <taxon>Bacillales</taxon>
        <taxon>Paenibacillaceae</taxon>
        <taxon>Paenibacillus</taxon>
    </lineage>
</organism>
<dbReference type="OrthoDB" id="581534at2"/>